<gene>
    <name evidence="2" type="ORF">HJO_06125</name>
</gene>
<keyword evidence="3" id="KW-1185">Reference proteome</keyword>
<feature type="signal peptide" evidence="1">
    <location>
        <begin position="1"/>
        <end position="24"/>
    </location>
</feature>
<comment type="caution">
    <text evidence="2">The sequence shown here is derived from an EMBL/GenBank/DDBJ whole genome shotgun (WGS) entry which is preliminary data.</text>
</comment>
<dbReference type="STRING" id="1280950.HJO_06125"/>
<keyword evidence="1" id="KW-0732">Signal</keyword>
<dbReference type="AlphaFoldDB" id="A0A059FRW4"/>
<dbReference type="PATRIC" id="fig|1280950.3.peg.1233"/>
<dbReference type="Proteomes" id="UP000025171">
    <property type="component" value="Unassembled WGS sequence"/>
</dbReference>
<dbReference type="RefSeq" id="WP_035614990.1">
    <property type="nucleotide sequence ID" value="NZ_ARYK01000002.1"/>
</dbReference>
<proteinExistence type="predicted"/>
<accession>A0A059FRW4</accession>
<evidence type="ECO:0008006" key="4">
    <source>
        <dbReference type="Google" id="ProtNLM"/>
    </source>
</evidence>
<reference evidence="2 3" key="1">
    <citation type="journal article" date="2014" name="Antonie Van Leeuwenhoek">
        <title>Hyphomonas beringensis sp. nov. and Hyphomonas chukchiensis sp. nov., isolated from surface seawater of the Bering Sea and Chukchi Sea.</title>
        <authorList>
            <person name="Li C."/>
            <person name="Lai Q."/>
            <person name="Li G."/>
            <person name="Dong C."/>
            <person name="Wang J."/>
            <person name="Liao Y."/>
            <person name="Shao Z."/>
        </authorList>
    </citation>
    <scope>NUCLEOTIDE SEQUENCE [LARGE SCALE GENOMIC DNA]</scope>
    <source>
        <strain evidence="2 3">MHS-2</strain>
    </source>
</reference>
<dbReference type="EMBL" id="ARYK01000002">
    <property type="protein sequence ID" value="KCZ93410.1"/>
    <property type="molecule type" value="Genomic_DNA"/>
</dbReference>
<organism evidence="2 3">
    <name type="scientific">Hyphomonas johnsonii MHS-2</name>
    <dbReference type="NCBI Taxonomy" id="1280950"/>
    <lineage>
        <taxon>Bacteria</taxon>
        <taxon>Pseudomonadati</taxon>
        <taxon>Pseudomonadota</taxon>
        <taxon>Alphaproteobacteria</taxon>
        <taxon>Hyphomonadales</taxon>
        <taxon>Hyphomonadaceae</taxon>
        <taxon>Hyphomonas</taxon>
    </lineage>
</organism>
<evidence type="ECO:0000256" key="1">
    <source>
        <dbReference type="SAM" id="SignalP"/>
    </source>
</evidence>
<evidence type="ECO:0000313" key="2">
    <source>
        <dbReference type="EMBL" id="KCZ93410.1"/>
    </source>
</evidence>
<name>A0A059FRW4_9PROT</name>
<feature type="chain" id="PRO_5001578291" description="Lipoprotein" evidence="1">
    <location>
        <begin position="25"/>
        <end position="136"/>
    </location>
</feature>
<protein>
    <recommendedName>
        <fullName evidence="4">Lipoprotein</fullName>
    </recommendedName>
</protein>
<sequence length="136" mass="14603">MLKSSISAVLLACAVAFVGTPAIAQSSAYQGQPGVSQEMAFLVGKWRLAAQQGTTISEFLPDGSFISMAFAPGARQGQGSTGQFQVLPLGNGRFKLMIRVNPTQRGQRPRVVENIMQITPDGRLYNETAKAFAQRL</sequence>
<evidence type="ECO:0000313" key="3">
    <source>
        <dbReference type="Proteomes" id="UP000025171"/>
    </source>
</evidence>